<comment type="caution">
    <text evidence="1">The sequence shown here is derived from an EMBL/GenBank/DDBJ whole genome shotgun (WGS) entry which is preliminary data.</text>
</comment>
<accession>A0ACC0A5E4</accession>
<keyword evidence="2" id="KW-1185">Reference proteome</keyword>
<gene>
    <name evidence="1" type="ORF">M9H77_24888</name>
</gene>
<proteinExistence type="predicted"/>
<dbReference type="Proteomes" id="UP001060085">
    <property type="component" value="Linkage Group LG06"/>
</dbReference>
<evidence type="ECO:0000313" key="2">
    <source>
        <dbReference type="Proteomes" id="UP001060085"/>
    </source>
</evidence>
<sequence length="401" mass="45868">MSGNSNRFLRPGPEVSCDTDGKNEQYLDTQGLEDQREKKTTNFSTKVFNYLKETEKQNNDIGLYTLIEDVRDPKEQMAVEALRQELVIDNLLPSKHDNYHMMLRLLKARKFDILKTKKMWANMLQWRKEFGADGILEDFEFNELHEVLLYYPQGYHGIDKEGRPIYIERLGHVDINKLMNVTTEDRYVRYHVQEFEKSLSIRFPSCSIAAKRYVGSSMSILDVQGVGVKNLIKPARDVIMRLLKIDNENYPETLDRMFIINAGPGFRVLWKTIKPFLDSKTASKIHVLGTDYRRKLLEVIDESELPDFLGGSCTCANEGGCLRSDKGPWKDPIILKMVLTEETQYSIRTLTMPNCEGKGVDTNPHLMNCIDESVESGEEGFTLGSTNPDLAPSQVCEGVNC</sequence>
<name>A0ACC0A5E4_CATRO</name>
<dbReference type="EMBL" id="CM044706">
    <property type="protein sequence ID" value="KAI5656095.1"/>
    <property type="molecule type" value="Genomic_DNA"/>
</dbReference>
<organism evidence="1 2">
    <name type="scientific">Catharanthus roseus</name>
    <name type="common">Madagascar periwinkle</name>
    <name type="synonym">Vinca rosea</name>
    <dbReference type="NCBI Taxonomy" id="4058"/>
    <lineage>
        <taxon>Eukaryota</taxon>
        <taxon>Viridiplantae</taxon>
        <taxon>Streptophyta</taxon>
        <taxon>Embryophyta</taxon>
        <taxon>Tracheophyta</taxon>
        <taxon>Spermatophyta</taxon>
        <taxon>Magnoliopsida</taxon>
        <taxon>eudicotyledons</taxon>
        <taxon>Gunneridae</taxon>
        <taxon>Pentapetalae</taxon>
        <taxon>asterids</taxon>
        <taxon>lamiids</taxon>
        <taxon>Gentianales</taxon>
        <taxon>Apocynaceae</taxon>
        <taxon>Rauvolfioideae</taxon>
        <taxon>Vinceae</taxon>
        <taxon>Catharanthinae</taxon>
        <taxon>Catharanthus</taxon>
    </lineage>
</organism>
<evidence type="ECO:0000313" key="1">
    <source>
        <dbReference type="EMBL" id="KAI5656095.1"/>
    </source>
</evidence>
<reference evidence="2" key="1">
    <citation type="journal article" date="2023" name="Nat. Plants">
        <title>Single-cell RNA sequencing provides a high-resolution roadmap for understanding the multicellular compartmentation of specialized metabolism.</title>
        <authorList>
            <person name="Sun S."/>
            <person name="Shen X."/>
            <person name="Li Y."/>
            <person name="Li Y."/>
            <person name="Wang S."/>
            <person name="Li R."/>
            <person name="Zhang H."/>
            <person name="Shen G."/>
            <person name="Guo B."/>
            <person name="Wei J."/>
            <person name="Xu J."/>
            <person name="St-Pierre B."/>
            <person name="Chen S."/>
            <person name="Sun C."/>
        </authorList>
    </citation>
    <scope>NUCLEOTIDE SEQUENCE [LARGE SCALE GENOMIC DNA]</scope>
</reference>
<protein>
    <submittedName>
        <fullName evidence="1">Uncharacterized protein</fullName>
    </submittedName>
</protein>